<dbReference type="EMBL" id="LAZR01006012">
    <property type="protein sequence ID" value="KKM95399.1"/>
    <property type="molecule type" value="Genomic_DNA"/>
</dbReference>
<evidence type="ECO:0000313" key="1">
    <source>
        <dbReference type="EMBL" id="KKM95399.1"/>
    </source>
</evidence>
<accession>A0A0F9LK63</accession>
<sequence length="55" mass="6312">MAVFETTGITRDDLELLKRILKLFTENSKNDGLAILSDTIYSLLEKEDKCTKTYL</sequence>
<organism evidence="1">
    <name type="scientific">marine sediment metagenome</name>
    <dbReference type="NCBI Taxonomy" id="412755"/>
    <lineage>
        <taxon>unclassified sequences</taxon>
        <taxon>metagenomes</taxon>
        <taxon>ecological metagenomes</taxon>
    </lineage>
</organism>
<comment type="caution">
    <text evidence="1">The sequence shown here is derived from an EMBL/GenBank/DDBJ whole genome shotgun (WGS) entry which is preliminary data.</text>
</comment>
<gene>
    <name evidence="1" type="ORF">LCGC14_1188580</name>
</gene>
<name>A0A0F9LK63_9ZZZZ</name>
<protein>
    <submittedName>
        <fullName evidence="1">Uncharacterized protein</fullName>
    </submittedName>
</protein>
<dbReference type="AlphaFoldDB" id="A0A0F9LK63"/>
<proteinExistence type="predicted"/>
<reference evidence="1" key="1">
    <citation type="journal article" date="2015" name="Nature">
        <title>Complex archaea that bridge the gap between prokaryotes and eukaryotes.</title>
        <authorList>
            <person name="Spang A."/>
            <person name="Saw J.H."/>
            <person name="Jorgensen S.L."/>
            <person name="Zaremba-Niedzwiedzka K."/>
            <person name="Martijn J."/>
            <person name="Lind A.E."/>
            <person name="van Eijk R."/>
            <person name="Schleper C."/>
            <person name="Guy L."/>
            <person name="Ettema T.J."/>
        </authorList>
    </citation>
    <scope>NUCLEOTIDE SEQUENCE</scope>
</reference>